<dbReference type="GeneID" id="80886762"/>
<organism evidence="2 3">
    <name type="scientific">Lipomyces tetrasporus</name>
    <dbReference type="NCBI Taxonomy" id="54092"/>
    <lineage>
        <taxon>Eukaryota</taxon>
        <taxon>Fungi</taxon>
        <taxon>Dikarya</taxon>
        <taxon>Ascomycota</taxon>
        <taxon>Saccharomycotina</taxon>
        <taxon>Lipomycetes</taxon>
        <taxon>Lipomycetales</taxon>
        <taxon>Lipomycetaceae</taxon>
        <taxon>Lipomyces</taxon>
    </lineage>
</organism>
<evidence type="ECO:0000313" key="3">
    <source>
        <dbReference type="Proteomes" id="UP001217417"/>
    </source>
</evidence>
<evidence type="ECO:0008006" key="4">
    <source>
        <dbReference type="Google" id="ProtNLM"/>
    </source>
</evidence>
<evidence type="ECO:0000256" key="1">
    <source>
        <dbReference type="SAM" id="SignalP"/>
    </source>
</evidence>
<feature type="chain" id="PRO_5042009615" description="Secreted protein" evidence="1">
    <location>
        <begin position="20"/>
        <end position="98"/>
    </location>
</feature>
<reference evidence="2" key="1">
    <citation type="submission" date="2023-03" db="EMBL/GenBank/DDBJ databases">
        <title>Near-Complete genome sequence of Lipomyces tetrasporous NRRL Y-64009, an oleaginous yeast capable of growing on lignocellulosic hydrolysates.</title>
        <authorList>
            <consortium name="Lawrence Berkeley National Laboratory"/>
            <person name="Jagtap S.S."/>
            <person name="Liu J.-J."/>
            <person name="Walukiewicz H.E."/>
            <person name="Pangilinan J."/>
            <person name="Lipzen A."/>
            <person name="Ahrendt S."/>
            <person name="Koriabine M."/>
            <person name="Cobaugh K."/>
            <person name="Salamov A."/>
            <person name="Yoshinaga Y."/>
            <person name="Ng V."/>
            <person name="Daum C."/>
            <person name="Grigoriev I.V."/>
            <person name="Slininger P.J."/>
            <person name="Dien B.S."/>
            <person name="Jin Y.-S."/>
            <person name="Rao C.V."/>
        </authorList>
    </citation>
    <scope>NUCLEOTIDE SEQUENCE</scope>
    <source>
        <strain evidence="2">NRRL Y-64009</strain>
    </source>
</reference>
<comment type="caution">
    <text evidence="2">The sequence shown here is derived from an EMBL/GenBank/DDBJ whole genome shotgun (WGS) entry which is preliminary data.</text>
</comment>
<feature type="signal peptide" evidence="1">
    <location>
        <begin position="1"/>
        <end position="19"/>
    </location>
</feature>
<evidence type="ECO:0000313" key="2">
    <source>
        <dbReference type="EMBL" id="KAJ8102306.1"/>
    </source>
</evidence>
<dbReference type="Proteomes" id="UP001217417">
    <property type="component" value="Unassembled WGS sequence"/>
</dbReference>
<gene>
    <name evidence="2" type="ORF">POJ06DRAFT_81120</name>
</gene>
<proteinExistence type="predicted"/>
<keyword evidence="3" id="KW-1185">Reference proteome</keyword>
<dbReference type="EMBL" id="JARPMG010000003">
    <property type="protein sequence ID" value="KAJ8102306.1"/>
    <property type="molecule type" value="Genomic_DNA"/>
</dbReference>
<name>A0AAD7QWQ4_9ASCO</name>
<dbReference type="AlphaFoldDB" id="A0AAD7QWQ4"/>
<keyword evidence="1" id="KW-0732">Signal</keyword>
<dbReference type="RefSeq" id="XP_056045756.1">
    <property type="nucleotide sequence ID" value="XM_056191596.1"/>
</dbReference>
<protein>
    <recommendedName>
        <fullName evidence="4">Secreted protein</fullName>
    </recommendedName>
</protein>
<accession>A0AAD7QWQ4</accession>
<sequence>MFLFVSLVRFLCIITYAASFAMSRTCTQSSKHHTENPNNNFCGLKYFYQVFRFRKSNAMATTLSIVANMRKQQASMCASLARYSVIDDPSDRTTPRKQ</sequence>